<keyword evidence="2" id="KW-1003">Cell membrane</keyword>
<name>A0A1I6GFY5_9MICO</name>
<dbReference type="Proteomes" id="UP000198877">
    <property type="component" value="Unassembled WGS sequence"/>
</dbReference>
<evidence type="ECO:0000256" key="2">
    <source>
        <dbReference type="ARBA" id="ARBA00022475"/>
    </source>
</evidence>
<dbReference type="RefSeq" id="WP_091735949.1">
    <property type="nucleotide sequence ID" value="NZ_FOYR01000001.1"/>
</dbReference>
<keyword evidence="4 7" id="KW-1133">Transmembrane helix</keyword>
<dbReference type="AlphaFoldDB" id="A0A1I6GFY5"/>
<dbReference type="InterPro" id="IPR017039">
    <property type="entry name" value="Virul_fac_BrkB"/>
</dbReference>
<dbReference type="EMBL" id="FOYR01000001">
    <property type="protein sequence ID" value="SFR41123.1"/>
    <property type="molecule type" value="Genomic_DNA"/>
</dbReference>
<reference evidence="9" key="1">
    <citation type="submission" date="2016-10" db="EMBL/GenBank/DDBJ databases">
        <authorList>
            <person name="Varghese N."/>
            <person name="Submissions S."/>
        </authorList>
    </citation>
    <scope>NUCLEOTIDE SEQUENCE [LARGE SCALE GENOMIC DNA]</scope>
    <source>
        <strain evidence="9">CL127</strain>
    </source>
</reference>
<dbReference type="GO" id="GO:0005886">
    <property type="term" value="C:plasma membrane"/>
    <property type="evidence" value="ECO:0007669"/>
    <property type="project" value="UniProtKB-SubCell"/>
</dbReference>
<evidence type="ECO:0000256" key="4">
    <source>
        <dbReference type="ARBA" id="ARBA00022989"/>
    </source>
</evidence>
<dbReference type="Pfam" id="PF03631">
    <property type="entry name" value="Virul_fac_BrkB"/>
    <property type="match status" value="1"/>
</dbReference>
<sequence>MGTRTDSEHAPAEKTRIQKRIDAVLARVLRWRAVRTWLLYAEKHGPALADGITYRALFSVFAAVLLGFSVAGLWLSGNRQALAALVRTVDAAVPGLIGSDGLIDPTTIAAPTGLSLAGAASLIGLIGAALGAIGSLRIALRTLAGRLADDVQWYWVILRNLGLAAGIGVGFALSAAATVIGSFGIDRIAVLLGAEHAVAAAWTERIVSLVVVFALDTALVASVFAVLSGVRADARTLWAGAAIGGAGLLVLQQLSTLFVRSASANPLLASFAALIALLLWLNLSSQVVLLAGAWIITGVEDGEDRASGRPRSFAERRLDRAERLLAATTAERDAARDALKAERGGAR</sequence>
<feature type="transmembrane region" description="Helical" evidence="7">
    <location>
        <begin position="205"/>
        <end position="230"/>
    </location>
</feature>
<organism evidence="8 9">
    <name type="scientific">Microbacterium azadirachtae</name>
    <dbReference type="NCBI Taxonomy" id="582680"/>
    <lineage>
        <taxon>Bacteria</taxon>
        <taxon>Bacillati</taxon>
        <taxon>Actinomycetota</taxon>
        <taxon>Actinomycetes</taxon>
        <taxon>Micrococcales</taxon>
        <taxon>Microbacteriaceae</taxon>
        <taxon>Microbacterium</taxon>
    </lineage>
</organism>
<evidence type="ECO:0000256" key="3">
    <source>
        <dbReference type="ARBA" id="ARBA00022692"/>
    </source>
</evidence>
<evidence type="ECO:0000256" key="7">
    <source>
        <dbReference type="SAM" id="Phobius"/>
    </source>
</evidence>
<feature type="transmembrane region" description="Helical" evidence="7">
    <location>
        <begin position="116"/>
        <end position="140"/>
    </location>
</feature>
<feature type="transmembrane region" description="Helical" evidence="7">
    <location>
        <begin position="56"/>
        <end position="75"/>
    </location>
</feature>
<keyword evidence="6" id="KW-0175">Coiled coil</keyword>
<feature type="transmembrane region" description="Helical" evidence="7">
    <location>
        <begin position="161"/>
        <end position="185"/>
    </location>
</feature>
<keyword evidence="5 7" id="KW-0472">Membrane</keyword>
<proteinExistence type="predicted"/>
<protein>
    <submittedName>
        <fullName evidence="8">Membrane protein</fullName>
    </submittedName>
</protein>
<evidence type="ECO:0000256" key="5">
    <source>
        <dbReference type="ARBA" id="ARBA00023136"/>
    </source>
</evidence>
<feature type="transmembrane region" description="Helical" evidence="7">
    <location>
        <begin position="271"/>
        <end position="296"/>
    </location>
</feature>
<evidence type="ECO:0000256" key="1">
    <source>
        <dbReference type="ARBA" id="ARBA00004651"/>
    </source>
</evidence>
<dbReference type="PIRSF" id="PIRSF035875">
    <property type="entry name" value="RNase_BN"/>
    <property type="match status" value="1"/>
</dbReference>
<dbReference type="PANTHER" id="PTHR30213">
    <property type="entry name" value="INNER MEMBRANE PROTEIN YHJD"/>
    <property type="match status" value="1"/>
</dbReference>
<accession>A0A1I6GFY5</accession>
<evidence type="ECO:0000256" key="6">
    <source>
        <dbReference type="SAM" id="Coils"/>
    </source>
</evidence>
<comment type="subcellular location">
    <subcellularLocation>
        <location evidence="1">Cell membrane</location>
        <topology evidence="1">Multi-pass membrane protein</topology>
    </subcellularLocation>
</comment>
<dbReference type="PANTHER" id="PTHR30213:SF1">
    <property type="entry name" value="INNER MEMBRANE PROTEIN YHJD"/>
    <property type="match status" value="1"/>
</dbReference>
<gene>
    <name evidence="8" type="ORF">SAMN04488591_1152</name>
</gene>
<feature type="coiled-coil region" evidence="6">
    <location>
        <begin position="311"/>
        <end position="338"/>
    </location>
</feature>
<evidence type="ECO:0000313" key="9">
    <source>
        <dbReference type="Proteomes" id="UP000198877"/>
    </source>
</evidence>
<evidence type="ECO:0000313" key="8">
    <source>
        <dbReference type="EMBL" id="SFR41123.1"/>
    </source>
</evidence>
<feature type="transmembrane region" description="Helical" evidence="7">
    <location>
        <begin position="237"/>
        <end position="259"/>
    </location>
</feature>
<keyword evidence="3 7" id="KW-0812">Transmembrane</keyword>